<keyword evidence="8" id="KW-1185">Reference proteome</keyword>
<dbReference type="Gene3D" id="1.20.1250.20">
    <property type="entry name" value="MFS general substrate transporter like domains"/>
    <property type="match status" value="1"/>
</dbReference>
<name>A0A7V7TX91_9HYPH</name>
<protein>
    <submittedName>
        <fullName evidence="7">MFS transporter</fullName>
    </submittedName>
</protein>
<dbReference type="PANTHER" id="PTHR23501:SF197">
    <property type="entry name" value="COMD"/>
    <property type="match status" value="1"/>
</dbReference>
<evidence type="ECO:0000256" key="2">
    <source>
        <dbReference type="ARBA" id="ARBA00022692"/>
    </source>
</evidence>
<comment type="subcellular location">
    <subcellularLocation>
        <location evidence="1">Membrane</location>
        <topology evidence="1">Multi-pass membrane protein</topology>
    </subcellularLocation>
</comment>
<feature type="transmembrane region" description="Helical" evidence="5">
    <location>
        <begin position="266"/>
        <end position="290"/>
    </location>
</feature>
<evidence type="ECO:0000313" key="7">
    <source>
        <dbReference type="EMBL" id="KAB0680425.1"/>
    </source>
</evidence>
<accession>A0A7V7TX91</accession>
<organism evidence="7 8">
    <name type="scientific">Plantimonas leprariae</name>
    <dbReference type="NCBI Taxonomy" id="2615207"/>
    <lineage>
        <taxon>Bacteria</taxon>
        <taxon>Pseudomonadati</taxon>
        <taxon>Pseudomonadota</taxon>
        <taxon>Alphaproteobacteria</taxon>
        <taxon>Hyphomicrobiales</taxon>
        <taxon>Aurantimonadaceae</taxon>
        <taxon>Plantimonas</taxon>
    </lineage>
</organism>
<dbReference type="PANTHER" id="PTHR23501">
    <property type="entry name" value="MAJOR FACILITATOR SUPERFAMILY"/>
    <property type="match status" value="1"/>
</dbReference>
<dbReference type="GO" id="GO:0022857">
    <property type="term" value="F:transmembrane transporter activity"/>
    <property type="evidence" value="ECO:0007669"/>
    <property type="project" value="InterPro"/>
</dbReference>
<dbReference type="InterPro" id="IPR020846">
    <property type="entry name" value="MFS_dom"/>
</dbReference>
<feature type="transmembrane region" description="Helical" evidence="5">
    <location>
        <begin position="47"/>
        <end position="65"/>
    </location>
</feature>
<dbReference type="Pfam" id="PF07690">
    <property type="entry name" value="MFS_1"/>
    <property type="match status" value="1"/>
</dbReference>
<feature type="transmembrane region" description="Helical" evidence="5">
    <location>
        <begin position="77"/>
        <end position="98"/>
    </location>
</feature>
<evidence type="ECO:0000256" key="5">
    <source>
        <dbReference type="SAM" id="Phobius"/>
    </source>
</evidence>
<dbReference type="InterPro" id="IPR036259">
    <property type="entry name" value="MFS_trans_sf"/>
</dbReference>
<dbReference type="AlphaFoldDB" id="A0A7V7TX91"/>
<sequence length="487" mass="50515">MAPDARAQFLTMFPSIMLPMFLAVVDQTIVATALPAIAASLGEVDRLSWIVVSYLVATTVAAPVYGRLGDLLGRRRLMLVALGIFIGASVLCALARSIETLTVARVLQGAGGGGLMTLSQALVGEAIPPRERARYQGYLAAVAVSSNAFGPVAGGFLTQHFGWPSVFLVNVPIGIAAAFLALRLPARPGNREPFRFDVLGLFLFAAFITSALIALERARVFVAAGGYGFPLLIVLAAVAAVFLIWRERRARSPLLPIPLLQHAAIWRCDAMAACHGGMLVSLITFLPLYFGIVHGTSASTTGLLMLPMTAGIGIGSLVTGRIVSRTGRTAIFPSVGMTIVASVLALIAFAAPFLPPVSIAAIFGATAIFMGSVMGVVQLTVQLASGPKQLGAGAATVQFSRSLGAALGTALVGTVLFATLAATSPEASAGFARILEGGPGTLATLGAAERQAIREGLDLAFRNAFLCTAVFSGFAAILAWTLPIRRL</sequence>
<dbReference type="Proteomes" id="UP000432089">
    <property type="component" value="Unassembled WGS sequence"/>
</dbReference>
<evidence type="ECO:0000256" key="1">
    <source>
        <dbReference type="ARBA" id="ARBA00004141"/>
    </source>
</evidence>
<feature type="transmembrane region" description="Helical" evidence="5">
    <location>
        <begin position="163"/>
        <end position="182"/>
    </location>
</feature>
<evidence type="ECO:0000256" key="4">
    <source>
        <dbReference type="ARBA" id="ARBA00023136"/>
    </source>
</evidence>
<feature type="transmembrane region" description="Helical" evidence="5">
    <location>
        <begin position="330"/>
        <end position="351"/>
    </location>
</feature>
<feature type="transmembrane region" description="Helical" evidence="5">
    <location>
        <begin position="357"/>
        <end position="381"/>
    </location>
</feature>
<dbReference type="PROSITE" id="PS50850">
    <property type="entry name" value="MFS"/>
    <property type="match status" value="1"/>
</dbReference>
<keyword evidence="3 5" id="KW-1133">Transmembrane helix</keyword>
<gene>
    <name evidence="7" type="ORF">F6X38_08580</name>
</gene>
<feature type="transmembrane region" description="Helical" evidence="5">
    <location>
        <begin position="227"/>
        <end position="245"/>
    </location>
</feature>
<proteinExistence type="predicted"/>
<keyword evidence="2 5" id="KW-0812">Transmembrane</keyword>
<dbReference type="GO" id="GO:0005886">
    <property type="term" value="C:plasma membrane"/>
    <property type="evidence" value="ECO:0007669"/>
    <property type="project" value="TreeGrafter"/>
</dbReference>
<feature type="transmembrane region" description="Helical" evidence="5">
    <location>
        <begin position="402"/>
        <end position="422"/>
    </location>
</feature>
<dbReference type="InterPro" id="IPR011701">
    <property type="entry name" value="MFS"/>
</dbReference>
<feature type="transmembrane region" description="Helical" evidence="5">
    <location>
        <begin position="21"/>
        <end position="41"/>
    </location>
</feature>
<evidence type="ECO:0000313" key="8">
    <source>
        <dbReference type="Proteomes" id="UP000432089"/>
    </source>
</evidence>
<dbReference type="EMBL" id="VZDO01000005">
    <property type="protein sequence ID" value="KAB0680425.1"/>
    <property type="molecule type" value="Genomic_DNA"/>
</dbReference>
<reference evidence="7 8" key="1">
    <citation type="submission" date="2019-09" db="EMBL/GenBank/DDBJ databases">
        <title>YIM 132180 draft genome.</title>
        <authorList>
            <person name="Zhang K."/>
        </authorList>
    </citation>
    <scope>NUCLEOTIDE SEQUENCE [LARGE SCALE GENOMIC DNA]</scope>
    <source>
        <strain evidence="7 8">YIM 132180</strain>
    </source>
</reference>
<keyword evidence="4 5" id="KW-0472">Membrane</keyword>
<feature type="transmembrane region" description="Helical" evidence="5">
    <location>
        <begin position="302"/>
        <end position="323"/>
    </location>
</feature>
<dbReference type="SUPFAM" id="SSF103473">
    <property type="entry name" value="MFS general substrate transporter"/>
    <property type="match status" value="1"/>
</dbReference>
<feature type="transmembrane region" description="Helical" evidence="5">
    <location>
        <begin position="460"/>
        <end position="482"/>
    </location>
</feature>
<evidence type="ECO:0000259" key="6">
    <source>
        <dbReference type="PROSITE" id="PS50850"/>
    </source>
</evidence>
<comment type="caution">
    <text evidence="7">The sequence shown here is derived from an EMBL/GenBank/DDBJ whole genome shotgun (WGS) entry which is preliminary data.</text>
</comment>
<feature type="domain" description="Major facilitator superfamily (MFS) profile" evidence="6">
    <location>
        <begin position="12"/>
        <end position="487"/>
    </location>
</feature>
<feature type="transmembrane region" description="Helical" evidence="5">
    <location>
        <begin position="135"/>
        <end position="157"/>
    </location>
</feature>
<dbReference type="Gene3D" id="1.20.1720.10">
    <property type="entry name" value="Multidrug resistance protein D"/>
    <property type="match status" value="1"/>
</dbReference>
<dbReference type="InterPro" id="IPR005829">
    <property type="entry name" value="Sugar_transporter_CS"/>
</dbReference>
<dbReference type="PRINTS" id="PR01036">
    <property type="entry name" value="TCRTETB"/>
</dbReference>
<evidence type="ECO:0000256" key="3">
    <source>
        <dbReference type="ARBA" id="ARBA00022989"/>
    </source>
</evidence>
<dbReference type="PROSITE" id="PS00217">
    <property type="entry name" value="SUGAR_TRANSPORT_2"/>
    <property type="match status" value="1"/>
</dbReference>
<feature type="transmembrane region" description="Helical" evidence="5">
    <location>
        <begin position="194"/>
        <end position="215"/>
    </location>
</feature>